<accession>A0A9D1T1K7</accession>
<dbReference type="SUPFAM" id="SSF56281">
    <property type="entry name" value="Metallo-hydrolase/oxidoreductase"/>
    <property type="match status" value="1"/>
</dbReference>
<sequence length="452" mass="49832">MQITDLNGARDIGANCLLAEIGPFRILFDCGLHPKKLGRNALPQLDRVRGFSVDFVVLSHCHLDHAGGLPVLLREHPQTRVLCSPASRIVAARILRNSIGVMMRQRDELRIGEYPLYTYSELDAVEAALTPLPLGAPKTFHENGDEITFTLYPAGHVAGAVGCMVEYRRRKIFFTGDVCFHDQETVPGAAFPQGKVDTLIMETTRGAAEVDDVSREDEVRRLVADAAGTLSGGGSVLVPAFAFGRMQELIHIFCRAKKDGRIPAETPVFCTGLGLDLADYFDAMARKTGDVKFHRSLMKDLGVRALREFEEPGVDVPEQGIYLLSSGMLVEHTPAWRVAANMLGYAHNLVAFVGYCDPDTPGGRLLTRTNVDELRFADMNFISRVLATVSRYDLSGHAPRERLMDYAFSVEPRVAVLTHGDPPAREWFEEEFAISLPKTKTVNLEPGVPAEI</sequence>
<dbReference type="Gene3D" id="3.60.15.10">
    <property type="entry name" value="Ribonuclease Z/Hydroxyacylglutathione hydrolase-like"/>
    <property type="match status" value="1"/>
</dbReference>
<name>A0A9D1T1K7_9BACT</name>
<evidence type="ECO:0000313" key="2">
    <source>
        <dbReference type="EMBL" id="HIV04212.1"/>
    </source>
</evidence>
<dbReference type="AlphaFoldDB" id="A0A9D1T1K7"/>
<dbReference type="PANTHER" id="PTHR11203">
    <property type="entry name" value="CLEAVAGE AND POLYADENYLATION SPECIFICITY FACTOR FAMILY MEMBER"/>
    <property type="match status" value="1"/>
</dbReference>
<dbReference type="SMART" id="SM00849">
    <property type="entry name" value="Lactamase_B"/>
    <property type="match status" value="1"/>
</dbReference>
<comment type="caution">
    <text evidence="2">The sequence shown here is derived from an EMBL/GenBank/DDBJ whole genome shotgun (WGS) entry which is preliminary data.</text>
</comment>
<dbReference type="InterPro" id="IPR050698">
    <property type="entry name" value="MBL"/>
</dbReference>
<evidence type="ECO:0000313" key="3">
    <source>
        <dbReference type="Proteomes" id="UP000886812"/>
    </source>
</evidence>
<dbReference type="Pfam" id="PF00753">
    <property type="entry name" value="Lactamase_B"/>
    <property type="match status" value="1"/>
</dbReference>
<dbReference type="InterPro" id="IPR036866">
    <property type="entry name" value="RibonucZ/Hydroxyglut_hydro"/>
</dbReference>
<dbReference type="Proteomes" id="UP000886812">
    <property type="component" value="Unassembled WGS sequence"/>
</dbReference>
<reference evidence="2" key="2">
    <citation type="journal article" date="2021" name="PeerJ">
        <title>Extensive microbial diversity within the chicken gut microbiome revealed by metagenomics and culture.</title>
        <authorList>
            <person name="Gilroy R."/>
            <person name="Ravi A."/>
            <person name="Getino M."/>
            <person name="Pursley I."/>
            <person name="Horton D.L."/>
            <person name="Alikhan N.F."/>
            <person name="Baker D."/>
            <person name="Gharbi K."/>
            <person name="Hall N."/>
            <person name="Watson M."/>
            <person name="Adriaenssens E.M."/>
            <person name="Foster-Nyarko E."/>
            <person name="Jarju S."/>
            <person name="Secka A."/>
            <person name="Antonio M."/>
            <person name="Oren A."/>
            <person name="Chaudhuri R.R."/>
            <person name="La Ragione R."/>
            <person name="Hildebrand F."/>
            <person name="Pallen M.J."/>
        </authorList>
    </citation>
    <scope>NUCLEOTIDE SEQUENCE</scope>
    <source>
        <strain evidence="2">10669</strain>
    </source>
</reference>
<dbReference type="Gene3D" id="3.40.50.10890">
    <property type="match status" value="1"/>
</dbReference>
<dbReference type="GO" id="GO:0004521">
    <property type="term" value="F:RNA endonuclease activity"/>
    <property type="evidence" value="ECO:0007669"/>
    <property type="project" value="TreeGrafter"/>
</dbReference>
<dbReference type="PANTHER" id="PTHR11203:SF37">
    <property type="entry name" value="INTEGRATOR COMPLEX SUBUNIT 11"/>
    <property type="match status" value="1"/>
</dbReference>
<dbReference type="EMBL" id="DVOG01000091">
    <property type="protein sequence ID" value="HIV04212.1"/>
    <property type="molecule type" value="Genomic_DNA"/>
</dbReference>
<protein>
    <submittedName>
        <fullName evidence="2">MBL fold metallo-hydrolase</fullName>
    </submittedName>
</protein>
<proteinExistence type="predicted"/>
<dbReference type="InterPro" id="IPR011108">
    <property type="entry name" value="RMMBL"/>
</dbReference>
<reference evidence="2" key="1">
    <citation type="submission" date="2020-10" db="EMBL/GenBank/DDBJ databases">
        <authorList>
            <person name="Gilroy R."/>
        </authorList>
    </citation>
    <scope>NUCLEOTIDE SEQUENCE</scope>
    <source>
        <strain evidence="2">10669</strain>
    </source>
</reference>
<feature type="domain" description="Metallo-beta-lactamase" evidence="1">
    <location>
        <begin position="13"/>
        <end position="230"/>
    </location>
</feature>
<organism evidence="2 3">
    <name type="scientific">Candidatus Spyradosoma merdigallinarum</name>
    <dbReference type="NCBI Taxonomy" id="2840950"/>
    <lineage>
        <taxon>Bacteria</taxon>
        <taxon>Pseudomonadati</taxon>
        <taxon>Verrucomicrobiota</taxon>
        <taxon>Opitutia</taxon>
        <taxon>Opitutia incertae sedis</taxon>
        <taxon>Candidatus Spyradosoma</taxon>
    </lineage>
</organism>
<gene>
    <name evidence="2" type="ORF">IAC75_03555</name>
</gene>
<dbReference type="Pfam" id="PF07521">
    <property type="entry name" value="RMMBL"/>
    <property type="match status" value="1"/>
</dbReference>
<evidence type="ECO:0000259" key="1">
    <source>
        <dbReference type="SMART" id="SM00849"/>
    </source>
</evidence>
<dbReference type="InterPro" id="IPR001279">
    <property type="entry name" value="Metallo-B-lactamas"/>
</dbReference>